<name>A0A1D2MB85_ORCCI</name>
<dbReference type="EMBL" id="LJIJ01002075">
    <property type="protein sequence ID" value="ODM90266.1"/>
    <property type="molecule type" value="Genomic_DNA"/>
</dbReference>
<sequence length="414" mass="48537">MESVSSTFEGGDHHRTTEKLACVENPMLNSVGLHSLFRWSISRWLIASSDPYYLTEPPFQKYILNNWELRLRRRTNQTKFWKAYGHLVKQLEIRYSTVFSYKAFRRILFDLTPNLEYLFLNENYYGCRRPKQLLQNSDQRSSTFNVQNKLKDLKIALTFEYMDQYQLPFLWTEILEQFPNIKNLTLKSLCFAKPYEKLDDLLMSIKCLRAASSIGNELWKLQKLHILDLQEKPLSVFPLTTLSYLEELCFPLTSLSIDIGSGTTWHDFKRILTMSSNTLQQLVLYSGGESAQDPCLSFPFGVVLNALRELRFAGPFICHNLDFLQFTPHLRKLEICYFQNNDLVSSWKLRESGSQRQLFLKMWERTHFNSLNSVVLTSMEVFLVGDDWVCDHVEAEAITRMMPNLKVFGKRKST</sequence>
<dbReference type="AlphaFoldDB" id="A0A1D2MB85"/>
<evidence type="ECO:0000313" key="1">
    <source>
        <dbReference type="EMBL" id="ODM90266.1"/>
    </source>
</evidence>
<accession>A0A1D2MB85</accession>
<organism evidence="1 2">
    <name type="scientific">Orchesella cincta</name>
    <name type="common">Springtail</name>
    <name type="synonym">Podura cincta</name>
    <dbReference type="NCBI Taxonomy" id="48709"/>
    <lineage>
        <taxon>Eukaryota</taxon>
        <taxon>Metazoa</taxon>
        <taxon>Ecdysozoa</taxon>
        <taxon>Arthropoda</taxon>
        <taxon>Hexapoda</taxon>
        <taxon>Collembola</taxon>
        <taxon>Entomobryomorpha</taxon>
        <taxon>Entomobryoidea</taxon>
        <taxon>Orchesellidae</taxon>
        <taxon>Orchesellinae</taxon>
        <taxon>Orchesella</taxon>
    </lineage>
</organism>
<reference evidence="1 2" key="1">
    <citation type="journal article" date="2016" name="Genome Biol. Evol.">
        <title>Gene Family Evolution Reflects Adaptation to Soil Environmental Stressors in the Genome of the Collembolan Orchesella cincta.</title>
        <authorList>
            <person name="Faddeeva-Vakhrusheva A."/>
            <person name="Derks M.F."/>
            <person name="Anvar S.Y."/>
            <person name="Agamennone V."/>
            <person name="Suring W."/>
            <person name="Smit S."/>
            <person name="van Straalen N.M."/>
            <person name="Roelofs D."/>
        </authorList>
    </citation>
    <scope>NUCLEOTIDE SEQUENCE [LARGE SCALE GENOMIC DNA]</scope>
    <source>
        <tissue evidence="1">Mixed pool</tissue>
    </source>
</reference>
<proteinExistence type="predicted"/>
<gene>
    <name evidence="1" type="ORF">Ocin01_16414</name>
</gene>
<keyword evidence="2" id="KW-1185">Reference proteome</keyword>
<protein>
    <submittedName>
        <fullName evidence="1">Uncharacterized protein</fullName>
    </submittedName>
</protein>
<dbReference type="Proteomes" id="UP000094527">
    <property type="component" value="Unassembled WGS sequence"/>
</dbReference>
<evidence type="ECO:0000313" key="2">
    <source>
        <dbReference type="Proteomes" id="UP000094527"/>
    </source>
</evidence>
<comment type="caution">
    <text evidence="1">The sequence shown here is derived from an EMBL/GenBank/DDBJ whole genome shotgun (WGS) entry which is preliminary data.</text>
</comment>